<dbReference type="NCBIfam" id="NF001464">
    <property type="entry name" value="PRK00321.1-5"/>
    <property type="match status" value="1"/>
</dbReference>
<dbReference type="PANTHER" id="PTHR38103:SF1">
    <property type="entry name" value="RECOMBINATION-ASSOCIATED PROTEIN RDGC"/>
    <property type="match status" value="1"/>
</dbReference>
<dbReference type="GO" id="GO:0006310">
    <property type="term" value="P:DNA recombination"/>
    <property type="evidence" value="ECO:0007669"/>
    <property type="project" value="UniProtKB-KW"/>
</dbReference>
<comment type="similarity">
    <text evidence="2">Belongs to the RdgC family.</text>
</comment>
<dbReference type="Proteomes" id="UP000003704">
    <property type="component" value="Unassembled WGS sequence"/>
</dbReference>
<evidence type="ECO:0000256" key="2">
    <source>
        <dbReference type="ARBA" id="ARBA00008657"/>
    </source>
</evidence>
<protein>
    <recommendedName>
        <fullName evidence="3">Recombination-associated protein RdgC</fullName>
    </recommendedName>
</protein>
<accession>I7ZDM8</accession>
<dbReference type="Pfam" id="PF04381">
    <property type="entry name" value="RdgC"/>
    <property type="match status" value="1"/>
</dbReference>
<proteinExistence type="inferred from homology"/>
<dbReference type="STRING" id="1172194.WQQ_34040"/>
<dbReference type="AlphaFoldDB" id="I7ZDM8"/>
<dbReference type="OrthoDB" id="5290530at2"/>
<dbReference type="GO" id="GO:0000018">
    <property type="term" value="P:regulation of DNA recombination"/>
    <property type="evidence" value="ECO:0007669"/>
    <property type="project" value="TreeGrafter"/>
</dbReference>
<dbReference type="GO" id="GO:0003690">
    <property type="term" value="F:double-stranded DNA binding"/>
    <property type="evidence" value="ECO:0007669"/>
    <property type="project" value="TreeGrafter"/>
</dbReference>
<dbReference type="PANTHER" id="PTHR38103">
    <property type="entry name" value="RECOMBINATION-ASSOCIATED PROTEIN RDGC"/>
    <property type="match status" value="1"/>
</dbReference>
<evidence type="ECO:0000313" key="7">
    <source>
        <dbReference type="Proteomes" id="UP000003704"/>
    </source>
</evidence>
<dbReference type="NCBIfam" id="NF001463">
    <property type="entry name" value="PRK00321.1-4"/>
    <property type="match status" value="1"/>
</dbReference>
<comment type="subcellular location">
    <subcellularLocation>
        <location evidence="1">Cytoplasm</location>
        <location evidence="1">Nucleoid</location>
    </subcellularLocation>
</comment>
<keyword evidence="7" id="KW-1185">Reference proteome</keyword>
<dbReference type="GO" id="GO:0043590">
    <property type="term" value="C:bacterial nucleoid"/>
    <property type="evidence" value="ECO:0007669"/>
    <property type="project" value="TreeGrafter"/>
</dbReference>
<evidence type="ECO:0000256" key="5">
    <source>
        <dbReference type="ARBA" id="ARBA00023172"/>
    </source>
</evidence>
<dbReference type="RefSeq" id="WP_007186343.1">
    <property type="nucleotide sequence ID" value="NZ_AKGD01000002.1"/>
</dbReference>
<dbReference type="PATRIC" id="fig|1172194.4.peg.3303"/>
<evidence type="ECO:0000313" key="6">
    <source>
        <dbReference type="EMBL" id="EIT69822.1"/>
    </source>
</evidence>
<evidence type="ECO:0000256" key="4">
    <source>
        <dbReference type="ARBA" id="ARBA00022490"/>
    </source>
</evidence>
<organism evidence="6 7">
    <name type="scientific">Hydrocarboniphaga effusa AP103</name>
    <dbReference type="NCBI Taxonomy" id="1172194"/>
    <lineage>
        <taxon>Bacteria</taxon>
        <taxon>Pseudomonadati</taxon>
        <taxon>Pseudomonadota</taxon>
        <taxon>Gammaproteobacteria</taxon>
        <taxon>Nevskiales</taxon>
        <taxon>Nevskiaceae</taxon>
        <taxon>Hydrocarboniphaga</taxon>
    </lineage>
</organism>
<keyword evidence="5" id="KW-0233">DNA recombination</keyword>
<reference evidence="6 7" key="1">
    <citation type="journal article" date="2012" name="J. Bacteriol.">
        <title>Genome Sequence of n-Alkane-Degrading Hydrocarboniphaga effusa Strain AP103T (ATCC BAA-332T).</title>
        <authorList>
            <person name="Chang H.K."/>
            <person name="Zylstra G.J."/>
            <person name="Chae J.C."/>
        </authorList>
    </citation>
    <scope>NUCLEOTIDE SEQUENCE [LARGE SCALE GENOMIC DNA]</scope>
    <source>
        <strain evidence="6 7">AP103</strain>
    </source>
</reference>
<sequence>MWFKNLLIYRLEQDWSLPAGELEEKLAARPLLPCSAMSTESRGWVAPIDDVQLVQGLERHLLIALGTEQKLLPSSVLNDAVKQRAIEFEREKGFKPGRKQLRDFKEIIAAELLPRAFTRRNTTRAWIDPAAGRLIVDASSPTRGEQVVEFLRETLGGELPVSMPQTEASPGQKLTDWLSARRAPGRFDLGEECELTSGDAAKSVVRYVRHNLDVQQIQRHLEEGLRASKLAMTWNGRLSLVVNDKLEIKRLKFMEMDEAEEDPGLDPARQFEAEFTLMTGQVGPMIDDLLEAFGIQKR</sequence>
<evidence type="ECO:0000256" key="1">
    <source>
        <dbReference type="ARBA" id="ARBA00004453"/>
    </source>
</evidence>
<gene>
    <name evidence="6" type="ORF">WQQ_34040</name>
</gene>
<comment type="caution">
    <text evidence="6">The sequence shown here is derived from an EMBL/GenBank/DDBJ whole genome shotgun (WGS) entry which is preliminary data.</text>
</comment>
<name>I7ZDM8_9GAMM</name>
<evidence type="ECO:0000256" key="3">
    <source>
        <dbReference type="ARBA" id="ARBA00022296"/>
    </source>
</evidence>
<keyword evidence="4" id="KW-0963">Cytoplasm</keyword>
<dbReference type="InterPro" id="IPR007476">
    <property type="entry name" value="RdgC"/>
</dbReference>
<dbReference type="EMBL" id="AKGD01000002">
    <property type="protein sequence ID" value="EIT69822.1"/>
    <property type="molecule type" value="Genomic_DNA"/>
</dbReference>